<evidence type="ECO:0008006" key="3">
    <source>
        <dbReference type="Google" id="ProtNLM"/>
    </source>
</evidence>
<reference evidence="1 2" key="1">
    <citation type="journal article" date="2007" name="PLoS Genet.">
        <title>A tale of two oxidation states: bacterial colonization of arsenic-rich environments.</title>
        <authorList>
            <person name="Muller D."/>
            <person name="Medigue C."/>
            <person name="Koechler S."/>
            <person name="Barbe V."/>
            <person name="Barakat M."/>
            <person name="Talla E."/>
            <person name="Bonnefoy V."/>
            <person name="Krin E."/>
            <person name="Arsene-Ploetze F."/>
            <person name="Carapito C."/>
            <person name="Chandler M."/>
            <person name="Cournoyer B."/>
            <person name="Cruveiller S."/>
            <person name="Dossat C."/>
            <person name="Duval S."/>
            <person name="Heymann M."/>
            <person name="Leize E."/>
            <person name="Lieutaud A."/>
            <person name="Lievremont D."/>
            <person name="Makita Y."/>
            <person name="Mangenot S."/>
            <person name="Nitschke W."/>
            <person name="Ortet P."/>
            <person name="Perdrial N."/>
            <person name="Schoepp B."/>
            <person name="Siguier N."/>
            <person name="Simeonova D.D."/>
            <person name="Rouy Z."/>
            <person name="Segurens B."/>
            <person name="Turlin E."/>
            <person name="Vallenet D."/>
            <person name="Van Dorsselaer A."/>
            <person name="Weiss S."/>
            <person name="Weissenbach J."/>
            <person name="Lett M.C."/>
            <person name="Danchin A."/>
            <person name="Bertin P.N."/>
        </authorList>
    </citation>
    <scope>NUCLEOTIDE SEQUENCE [LARGE SCALE GENOMIC DNA]</scope>
    <source>
        <strain evidence="2">ULPAs1</strain>
    </source>
</reference>
<evidence type="ECO:0000313" key="1">
    <source>
        <dbReference type="EMBL" id="CAL62876.1"/>
    </source>
</evidence>
<dbReference type="OrthoDB" id="9157371at2"/>
<sequence>MSTRSLSDTELLRAEIAAAAARMIAEDGVDYGTAKRKAAKQILGNNKVRGDVLPDNALLEDEVRLYNALFFGDTQPARLLHLRTLAVRLMAELAPFQPHLTGAVLNGTAGAHSDIHLQLFADSPKEVEIYLMNKRIDFEVSESAHFKGRNEAVETLSFMWQQEGVHLALYETDDLRGAVKKSASGRQERADIESVRALITEGNEQK</sequence>
<protein>
    <recommendedName>
        <fullName evidence="3">UDP-N-acetylmuramate--alanine ligase</fullName>
    </recommendedName>
</protein>
<proteinExistence type="predicted"/>
<dbReference type="STRING" id="204773.HEAR2759"/>
<evidence type="ECO:0000313" key="2">
    <source>
        <dbReference type="Proteomes" id="UP000006697"/>
    </source>
</evidence>
<keyword evidence="2" id="KW-1185">Reference proteome</keyword>
<dbReference type="HOGENOM" id="CLU_086367_0_0_4"/>
<dbReference type="eggNOG" id="COG2413">
    <property type="taxonomic scope" value="Bacteria"/>
</dbReference>
<dbReference type="EMBL" id="CU207211">
    <property type="protein sequence ID" value="CAL62876.1"/>
    <property type="molecule type" value="Genomic_DNA"/>
</dbReference>
<accession>A4G8N9</accession>
<dbReference type="AlphaFoldDB" id="A4G8N9"/>
<organism evidence="1 2">
    <name type="scientific">Herminiimonas arsenicoxydans</name>
    <dbReference type="NCBI Taxonomy" id="204773"/>
    <lineage>
        <taxon>Bacteria</taxon>
        <taxon>Pseudomonadati</taxon>
        <taxon>Pseudomonadota</taxon>
        <taxon>Betaproteobacteria</taxon>
        <taxon>Burkholderiales</taxon>
        <taxon>Oxalobacteraceae</taxon>
        <taxon>Herminiimonas</taxon>
    </lineage>
</organism>
<dbReference type="KEGG" id="har:HEAR2759"/>
<dbReference type="Proteomes" id="UP000006697">
    <property type="component" value="Chromosome"/>
</dbReference>
<name>A4G8N9_HERAR</name>
<gene>
    <name evidence="1" type="ordered locus">HEAR2759</name>
</gene>